<dbReference type="EMBL" id="JWJD01000002">
    <property type="protein sequence ID" value="KIH76998.1"/>
    <property type="molecule type" value="Genomic_DNA"/>
</dbReference>
<dbReference type="PROSITE" id="PS51257">
    <property type="entry name" value="PROKAR_LIPOPROTEIN"/>
    <property type="match status" value="1"/>
</dbReference>
<evidence type="ECO:0000256" key="7">
    <source>
        <dbReference type="ARBA" id="ARBA00023136"/>
    </source>
</evidence>
<evidence type="ECO:0000256" key="8">
    <source>
        <dbReference type="NCBIfam" id="TIGR04265"/>
    </source>
</evidence>
<proteinExistence type="predicted"/>
<dbReference type="GO" id="GO:0008808">
    <property type="term" value="F:cardiolipin synthase activity"/>
    <property type="evidence" value="ECO:0007669"/>
    <property type="project" value="UniProtKB-UniRule"/>
</dbReference>
<reference evidence="11 12" key="1">
    <citation type="submission" date="2014-12" db="EMBL/GenBank/DDBJ databases">
        <title>Genomes of Geoalkalibacter ferrihydriticus and Geoalkalibacter subterraneus, two haloalkaliphilic metal-reducing members of the Geobacteraceae.</title>
        <authorList>
            <person name="Badalamenti J.P."/>
            <person name="Torres C.I."/>
            <person name="Krajmalnik-Brown R."/>
            <person name="Bond D.R."/>
        </authorList>
    </citation>
    <scope>NUCLEOTIDE SEQUENCE [LARGE SCALE GENOMIC DNA]</scope>
    <source>
        <strain evidence="11 12">DSM 17813</strain>
    </source>
</reference>
<evidence type="ECO:0000256" key="4">
    <source>
        <dbReference type="ARBA" id="ARBA00022692"/>
    </source>
</evidence>
<dbReference type="PROSITE" id="PS50035">
    <property type="entry name" value="PLD"/>
    <property type="match status" value="2"/>
</dbReference>
<evidence type="ECO:0000256" key="2">
    <source>
        <dbReference type="ARBA" id="ARBA00022475"/>
    </source>
</evidence>
<dbReference type="CDD" id="cd09159">
    <property type="entry name" value="PLDc_ybhO_like_2"/>
    <property type="match status" value="1"/>
</dbReference>
<dbReference type="Pfam" id="PF13091">
    <property type="entry name" value="PLDc_2"/>
    <property type="match status" value="2"/>
</dbReference>
<sequence>MVFKYVCSWIFLILVLNSGSGCQALPNVTEVMDDASTSQSDFRIYSLKGLLSAKESRTIMERLEKSVAPTDVLARHTVVVESVSDSPLTKGNQVRLLTDGQETYDAMFEAIESSTHHIHLESYIVEDDETGRQFADLLLQKQAQGVQVNLIYDSLGSINTPSAFFQRLRDGGIQVVEFNPINPMKAQRKWGLTHRNHRKMLIVDGKVAIVGGINISKVYSSGPFHRKKNQVAPIHWRDTDIEIKGPAVAEFQKLFLDTWQNQQGPELAEDNQFPDLKERGPVLVRVLGSAPGQTNRAPFVMYVSAITFARHSVYLTHAYFVPDRQIVKALCAAAERDVDVRIILPGITDSQLALLAQRHHYAPLLKAGVKVYEHGTSLLHAKTAVIDGVWSTVGSTNMDSLSMLHNDEVNAVILSVEFAEEMEKMFAADLANSMQIHWDQWQTRPFLPRIKGWFVNLFSRWL</sequence>
<dbReference type="AlphaFoldDB" id="A0A0C2EEE2"/>
<evidence type="ECO:0000256" key="5">
    <source>
        <dbReference type="ARBA" id="ARBA00022737"/>
    </source>
</evidence>
<evidence type="ECO:0000313" key="11">
    <source>
        <dbReference type="EMBL" id="KIH76998.1"/>
    </source>
</evidence>
<keyword evidence="9" id="KW-0732">Signal</keyword>
<name>A0A0C2EEE2_9BACT</name>
<dbReference type="InterPro" id="IPR001736">
    <property type="entry name" value="PLipase_D/transphosphatidylase"/>
</dbReference>
<dbReference type="InterPro" id="IPR022924">
    <property type="entry name" value="Cardiolipin_synthase"/>
</dbReference>
<dbReference type="NCBIfam" id="TIGR04265">
    <property type="entry name" value="bac_cardiolipin"/>
    <property type="match status" value="1"/>
</dbReference>
<dbReference type="Proteomes" id="UP000035068">
    <property type="component" value="Unassembled WGS sequence"/>
</dbReference>
<dbReference type="PANTHER" id="PTHR21248:SF22">
    <property type="entry name" value="PHOSPHOLIPASE D"/>
    <property type="match status" value="1"/>
</dbReference>
<keyword evidence="3" id="KW-0808">Transferase</keyword>
<gene>
    <name evidence="11" type="ORF">GFER_07995</name>
</gene>
<dbReference type="Gene3D" id="3.30.870.10">
    <property type="entry name" value="Endonuclease Chain A"/>
    <property type="match status" value="2"/>
</dbReference>
<protein>
    <recommendedName>
        <fullName evidence="8">Cardiolipin synthase</fullName>
        <ecNumber evidence="8">2.7.8.-</ecNumber>
    </recommendedName>
</protein>
<dbReference type="CDD" id="cd09110">
    <property type="entry name" value="PLDc_CLS_1"/>
    <property type="match status" value="1"/>
</dbReference>
<keyword evidence="12" id="KW-1185">Reference proteome</keyword>
<evidence type="ECO:0000256" key="1">
    <source>
        <dbReference type="ARBA" id="ARBA00004236"/>
    </source>
</evidence>
<keyword evidence="5" id="KW-0677">Repeat</keyword>
<comment type="caution">
    <text evidence="11">The sequence shown here is derived from an EMBL/GenBank/DDBJ whole genome shotgun (WGS) entry which is preliminary data.</text>
</comment>
<evidence type="ECO:0000259" key="10">
    <source>
        <dbReference type="PROSITE" id="PS50035"/>
    </source>
</evidence>
<comment type="subcellular location">
    <subcellularLocation>
        <location evidence="1">Cell membrane</location>
    </subcellularLocation>
</comment>
<feature type="signal peptide" evidence="9">
    <location>
        <begin position="1"/>
        <end position="24"/>
    </location>
</feature>
<feature type="domain" description="PLD phosphodiesterase" evidence="10">
    <location>
        <begin position="192"/>
        <end position="219"/>
    </location>
</feature>
<keyword evidence="2" id="KW-1003">Cell membrane</keyword>
<organism evidence="11 12">
    <name type="scientific">Geoalkalibacter ferrihydriticus DSM 17813</name>
    <dbReference type="NCBI Taxonomy" id="1121915"/>
    <lineage>
        <taxon>Bacteria</taxon>
        <taxon>Pseudomonadati</taxon>
        <taxon>Thermodesulfobacteriota</taxon>
        <taxon>Desulfuromonadia</taxon>
        <taxon>Desulfuromonadales</taxon>
        <taxon>Geoalkalibacteraceae</taxon>
        <taxon>Geoalkalibacter</taxon>
    </lineage>
</organism>
<evidence type="ECO:0000256" key="6">
    <source>
        <dbReference type="ARBA" id="ARBA00022989"/>
    </source>
</evidence>
<keyword evidence="4" id="KW-0812">Transmembrane</keyword>
<dbReference type="GO" id="GO:0032049">
    <property type="term" value="P:cardiolipin biosynthetic process"/>
    <property type="evidence" value="ECO:0007669"/>
    <property type="project" value="UniProtKB-UniRule"/>
</dbReference>
<feature type="domain" description="PLD phosphodiesterase" evidence="10">
    <location>
        <begin position="375"/>
        <end position="402"/>
    </location>
</feature>
<dbReference type="SUPFAM" id="SSF56024">
    <property type="entry name" value="Phospholipase D/nuclease"/>
    <property type="match status" value="2"/>
</dbReference>
<evidence type="ECO:0000256" key="9">
    <source>
        <dbReference type="SAM" id="SignalP"/>
    </source>
</evidence>
<keyword evidence="6" id="KW-1133">Transmembrane helix</keyword>
<evidence type="ECO:0000256" key="3">
    <source>
        <dbReference type="ARBA" id="ARBA00022679"/>
    </source>
</evidence>
<accession>A0A0C2EEE2</accession>
<feature type="chain" id="PRO_5002160047" description="Cardiolipin synthase" evidence="9">
    <location>
        <begin position="25"/>
        <end position="462"/>
    </location>
</feature>
<dbReference type="InterPro" id="IPR025202">
    <property type="entry name" value="PLD-like_dom"/>
</dbReference>
<evidence type="ECO:0000313" key="12">
    <source>
        <dbReference type="Proteomes" id="UP000035068"/>
    </source>
</evidence>
<dbReference type="SMART" id="SM00155">
    <property type="entry name" value="PLDc"/>
    <property type="match status" value="2"/>
</dbReference>
<keyword evidence="7" id="KW-0472">Membrane</keyword>
<dbReference type="EC" id="2.7.8.-" evidence="8"/>
<dbReference type="PANTHER" id="PTHR21248">
    <property type="entry name" value="CARDIOLIPIN SYNTHASE"/>
    <property type="match status" value="1"/>
</dbReference>
<dbReference type="GO" id="GO:0005886">
    <property type="term" value="C:plasma membrane"/>
    <property type="evidence" value="ECO:0007669"/>
    <property type="project" value="UniProtKB-SubCell"/>
</dbReference>